<feature type="binding site" description="covalent" evidence="7">
    <location>
        <position position="143"/>
    </location>
    <ligand>
        <name>heme c</name>
        <dbReference type="ChEBI" id="CHEBI:61717"/>
    </ligand>
</feature>
<feature type="binding site" description="covalent" evidence="7">
    <location>
        <position position="140"/>
    </location>
    <ligand>
        <name>heme c</name>
        <dbReference type="ChEBI" id="CHEBI:61717"/>
    </ligand>
</feature>
<dbReference type="GO" id="GO:0005506">
    <property type="term" value="F:iron ion binding"/>
    <property type="evidence" value="ECO:0007669"/>
    <property type="project" value="InterPro"/>
</dbReference>
<dbReference type="AlphaFoldDB" id="A0A1G7C6C0"/>
<dbReference type="InterPro" id="IPR002321">
    <property type="entry name" value="Cyt_c_II"/>
</dbReference>
<dbReference type="PROSITE" id="PS51009">
    <property type="entry name" value="CYTCII"/>
    <property type="match status" value="1"/>
</dbReference>
<reference evidence="9 10" key="1">
    <citation type="submission" date="2016-10" db="EMBL/GenBank/DDBJ databases">
        <authorList>
            <person name="de Groot N.N."/>
        </authorList>
    </citation>
    <scope>NUCLEOTIDE SEQUENCE [LARGE SCALE GENOMIC DNA]</scope>
    <source>
        <strain evidence="9 10">DSM 22220</strain>
    </source>
</reference>
<dbReference type="GO" id="GO:0042597">
    <property type="term" value="C:periplasmic space"/>
    <property type="evidence" value="ECO:0007669"/>
    <property type="project" value="InterPro"/>
</dbReference>
<dbReference type="SUPFAM" id="SSF47175">
    <property type="entry name" value="Cytochromes"/>
    <property type="match status" value="1"/>
</dbReference>
<evidence type="ECO:0000256" key="1">
    <source>
        <dbReference type="ARBA" id="ARBA00022448"/>
    </source>
</evidence>
<evidence type="ECO:0000256" key="2">
    <source>
        <dbReference type="ARBA" id="ARBA00022617"/>
    </source>
</evidence>
<feature type="signal peptide" evidence="8">
    <location>
        <begin position="1"/>
        <end position="19"/>
    </location>
</feature>
<evidence type="ECO:0000256" key="6">
    <source>
        <dbReference type="PIRSR" id="PIRSR000027-1"/>
    </source>
</evidence>
<keyword evidence="2 7" id="KW-0349">Heme</keyword>
<keyword evidence="4" id="KW-0249">Electron transport</keyword>
<proteinExistence type="predicted"/>
<dbReference type="STRING" id="591205.SAMN05421538_1063"/>
<accession>A0A1G7C6C0</accession>
<dbReference type="EMBL" id="FNAH01000006">
    <property type="protein sequence ID" value="SDE34934.1"/>
    <property type="molecule type" value="Genomic_DNA"/>
</dbReference>
<protein>
    <submittedName>
        <fullName evidence="9">Cytochrome c556</fullName>
    </submittedName>
</protein>
<evidence type="ECO:0000256" key="3">
    <source>
        <dbReference type="ARBA" id="ARBA00022723"/>
    </source>
</evidence>
<dbReference type="Gene3D" id="1.20.120.10">
    <property type="entry name" value="Cytochrome c/b562"/>
    <property type="match status" value="1"/>
</dbReference>
<evidence type="ECO:0000256" key="7">
    <source>
        <dbReference type="PIRSR" id="PIRSR000027-2"/>
    </source>
</evidence>
<keyword evidence="5 6" id="KW-0408">Iron</keyword>
<feature type="chain" id="PRO_5011511949" evidence="8">
    <location>
        <begin position="20"/>
        <end position="149"/>
    </location>
</feature>
<gene>
    <name evidence="9" type="ORF">SAMN05421538_1063</name>
</gene>
<organism evidence="9 10">
    <name type="scientific">Paracoccus isoporae</name>
    <dbReference type="NCBI Taxonomy" id="591205"/>
    <lineage>
        <taxon>Bacteria</taxon>
        <taxon>Pseudomonadati</taxon>
        <taxon>Pseudomonadota</taxon>
        <taxon>Alphaproteobacteria</taxon>
        <taxon>Rhodobacterales</taxon>
        <taxon>Paracoccaceae</taxon>
        <taxon>Paracoccus</taxon>
    </lineage>
</organism>
<dbReference type="InterPro" id="IPR012127">
    <property type="entry name" value="Cyt_c_prime"/>
</dbReference>
<dbReference type="GO" id="GO:0020037">
    <property type="term" value="F:heme binding"/>
    <property type="evidence" value="ECO:0007669"/>
    <property type="project" value="InterPro"/>
</dbReference>
<keyword evidence="8" id="KW-0732">Signal</keyword>
<name>A0A1G7C6C0_9RHOB</name>
<evidence type="ECO:0000313" key="10">
    <source>
        <dbReference type="Proteomes" id="UP000199344"/>
    </source>
</evidence>
<keyword evidence="1" id="KW-0813">Transport</keyword>
<evidence type="ECO:0000256" key="4">
    <source>
        <dbReference type="ARBA" id="ARBA00022982"/>
    </source>
</evidence>
<keyword evidence="3 6" id="KW-0479">Metal-binding</keyword>
<evidence type="ECO:0000313" key="9">
    <source>
        <dbReference type="EMBL" id="SDE34934.1"/>
    </source>
</evidence>
<evidence type="ECO:0000256" key="5">
    <source>
        <dbReference type="ARBA" id="ARBA00023004"/>
    </source>
</evidence>
<dbReference type="RefSeq" id="WP_090523642.1">
    <property type="nucleotide sequence ID" value="NZ_FNAH01000006.1"/>
</dbReference>
<dbReference type="GO" id="GO:0009055">
    <property type="term" value="F:electron transfer activity"/>
    <property type="evidence" value="ECO:0007669"/>
    <property type="project" value="InterPro"/>
</dbReference>
<dbReference type="Proteomes" id="UP000199344">
    <property type="component" value="Unassembled WGS sequence"/>
</dbReference>
<sequence length="149" mass="15657">MRQLILASALAVLPLAAAAQDDPVSQAIEARQSFYTLLGANMGALSAMAKGDMEYDEELVARHAANIEALTQYFVPMHFIEGSSNAEAENTDALPAIWENRDDFEAKFAALGEAAAGASDAVRGGQGNIGPVLGQLGGACKACHDDYRD</sequence>
<feature type="binding site" description="axial binding residue" evidence="6">
    <location>
        <position position="144"/>
    </location>
    <ligand>
        <name>heme c</name>
        <dbReference type="ChEBI" id="CHEBI:61717"/>
    </ligand>
    <ligandPart>
        <name>Fe</name>
        <dbReference type="ChEBI" id="CHEBI:18248"/>
    </ligandPart>
</feature>
<keyword evidence="10" id="KW-1185">Reference proteome</keyword>
<dbReference type="Pfam" id="PF01322">
    <property type="entry name" value="Cytochrom_C_2"/>
    <property type="match status" value="1"/>
</dbReference>
<comment type="PTM">
    <text evidence="7">Binds 1 heme group per subunit.</text>
</comment>
<dbReference type="InterPro" id="IPR010980">
    <property type="entry name" value="Cyt_c/b562"/>
</dbReference>
<dbReference type="PIRSF" id="PIRSF000027">
    <property type="entry name" value="Cytc_c_prime"/>
    <property type="match status" value="1"/>
</dbReference>
<evidence type="ECO:0000256" key="8">
    <source>
        <dbReference type="SAM" id="SignalP"/>
    </source>
</evidence>
<dbReference type="OrthoDB" id="7596534at2"/>
<dbReference type="GO" id="GO:0022900">
    <property type="term" value="P:electron transport chain"/>
    <property type="evidence" value="ECO:0007669"/>
    <property type="project" value="InterPro"/>
</dbReference>